<dbReference type="PANTHER" id="PTHR31964:SF113">
    <property type="entry name" value="USPA DOMAIN-CONTAINING PROTEIN"/>
    <property type="match status" value="1"/>
</dbReference>
<dbReference type="EMBL" id="QHLZ01000005">
    <property type="protein sequence ID" value="PXA65635.1"/>
    <property type="molecule type" value="Genomic_DNA"/>
</dbReference>
<evidence type="ECO:0000313" key="4">
    <source>
        <dbReference type="Proteomes" id="UP000246303"/>
    </source>
</evidence>
<dbReference type="Gene3D" id="3.40.50.620">
    <property type="entry name" value="HUPs"/>
    <property type="match status" value="1"/>
</dbReference>
<dbReference type="InterPro" id="IPR006015">
    <property type="entry name" value="Universal_stress_UspA"/>
</dbReference>
<organism evidence="3 4">
    <name type="scientific">Arthrobacter psychrochitiniphilus</name>
    <dbReference type="NCBI Taxonomy" id="291045"/>
    <lineage>
        <taxon>Bacteria</taxon>
        <taxon>Bacillati</taxon>
        <taxon>Actinomycetota</taxon>
        <taxon>Actinomycetes</taxon>
        <taxon>Micrococcales</taxon>
        <taxon>Micrococcaceae</taxon>
        <taxon>Arthrobacter</taxon>
    </lineage>
</organism>
<dbReference type="SUPFAM" id="SSF52402">
    <property type="entry name" value="Adenine nucleotide alpha hydrolases-like"/>
    <property type="match status" value="1"/>
</dbReference>
<reference evidence="3 4" key="1">
    <citation type="submission" date="2018-05" db="EMBL/GenBank/DDBJ databases">
        <title>Genetic diversity of glacier-inhabiting Cryobacterium bacteria in China and description of Cryobacterium mengkeensis sp. nov. and Arthrobacter glacialis sp. nov.</title>
        <authorList>
            <person name="Liu Q."/>
            <person name="Xin Y.-H."/>
        </authorList>
    </citation>
    <scope>NUCLEOTIDE SEQUENCE [LARGE SCALE GENOMIC DNA]</scope>
    <source>
        <strain evidence="3 4">GP3</strain>
    </source>
</reference>
<sequence>MEEERVHERARIVVGVDGSPESVLALKWAQTLAHSLDATITAVTAWHVETMFGTYISPDWDPNEDARRILRIATHEAFGDNPPKGFTGVSVRGRPAQALLESAQSAQMLIVGSRGRGGFTGMLLGSVSSACAEHASCPVLVVHGTADIAEAQAALDVSHEVTEATSPSAALRRETTS</sequence>
<name>A0A2V3DTN3_9MICC</name>
<dbReference type="Proteomes" id="UP000246303">
    <property type="component" value="Unassembled WGS sequence"/>
</dbReference>
<feature type="domain" description="UspA" evidence="2">
    <location>
        <begin position="11"/>
        <end position="143"/>
    </location>
</feature>
<evidence type="ECO:0000256" key="1">
    <source>
        <dbReference type="ARBA" id="ARBA00008791"/>
    </source>
</evidence>
<comment type="similarity">
    <text evidence="1">Belongs to the universal stress protein A family.</text>
</comment>
<dbReference type="PANTHER" id="PTHR31964">
    <property type="entry name" value="ADENINE NUCLEOTIDE ALPHA HYDROLASES-LIKE SUPERFAMILY PROTEIN"/>
    <property type="match status" value="1"/>
</dbReference>
<dbReference type="OrthoDB" id="6174426at2"/>
<proteinExistence type="inferred from homology"/>
<dbReference type="PRINTS" id="PR01438">
    <property type="entry name" value="UNVRSLSTRESS"/>
</dbReference>
<protein>
    <submittedName>
        <fullName evidence="3">Universal stress protein UspA</fullName>
    </submittedName>
</protein>
<evidence type="ECO:0000313" key="3">
    <source>
        <dbReference type="EMBL" id="PXA65635.1"/>
    </source>
</evidence>
<dbReference type="Pfam" id="PF00582">
    <property type="entry name" value="Usp"/>
    <property type="match status" value="1"/>
</dbReference>
<dbReference type="AlphaFoldDB" id="A0A2V3DTN3"/>
<accession>A0A2V3DTN3</accession>
<comment type="caution">
    <text evidence="3">The sequence shown here is derived from an EMBL/GenBank/DDBJ whole genome shotgun (WGS) entry which is preliminary data.</text>
</comment>
<dbReference type="InterPro" id="IPR006016">
    <property type="entry name" value="UspA"/>
</dbReference>
<dbReference type="InterPro" id="IPR014729">
    <property type="entry name" value="Rossmann-like_a/b/a_fold"/>
</dbReference>
<evidence type="ECO:0000259" key="2">
    <source>
        <dbReference type="Pfam" id="PF00582"/>
    </source>
</evidence>
<keyword evidence="4" id="KW-1185">Reference proteome</keyword>
<gene>
    <name evidence="3" type="ORF">CVS29_09840</name>
</gene>